<keyword evidence="9" id="KW-1185">Reference proteome</keyword>
<evidence type="ECO:0000256" key="7">
    <source>
        <dbReference type="SAM" id="MobiDB-lite"/>
    </source>
</evidence>
<dbReference type="InterPro" id="IPR001611">
    <property type="entry name" value="Leu-rich_rpt"/>
</dbReference>
<evidence type="ECO:0000313" key="10">
    <source>
        <dbReference type="RefSeq" id="XP_008224969.2"/>
    </source>
</evidence>
<dbReference type="PROSITE" id="PS51450">
    <property type="entry name" value="LRR"/>
    <property type="match status" value="2"/>
</dbReference>
<dbReference type="Gene3D" id="1.10.10.10">
    <property type="entry name" value="Winged helix-like DNA-binding domain superfamily/Winged helix DNA-binding domain"/>
    <property type="match status" value="1"/>
</dbReference>
<evidence type="ECO:0000256" key="1">
    <source>
        <dbReference type="ARBA" id="ARBA00008894"/>
    </source>
</evidence>
<dbReference type="SMART" id="SM00369">
    <property type="entry name" value="LRR_TYP"/>
    <property type="match status" value="3"/>
</dbReference>
<feature type="domain" description="NB-ARC" evidence="8">
    <location>
        <begin position="113"/>
        <end position="283"/>
    </location>
</feature>
<dbReference type="Gene3D" id="3.40.50.300">
    <property type="entry name" value="P-loop containing nucleotide triphosphate hydrolases"/>
    <property type="match status" value="1"/>
</dbReference>
<evidence type="ECO:0000256" key="5">
    <source>
        <dbReference type="ARBA" id="ARBA00022821"/>
    </source>
</evidence>
<sequence length="992" mass="112174">MVDLKKRRCDVERESEEKVVSKPYEISDWLKNANEFIAETNELNFEDTISGNLCGFPNYYRSQYKAGKTIVGRIEMVNKLNEEGSNLFNAEEDFVVGYIQNTKELVGKTASAFEKIMKCVSEKEVGIICVYGMSGSGKTEVVKQVNNQILKEYKRCASEDGNIADHFEKIIWLTVENIGSTDAAIDALQQDIKKELQLHRNAGNRADTLEIELRKRRFLIVLDDMRKELSLEHIGIPWQTNNGSKVIIISKSRPVCRDIKIDREVEIKLLSDEEALKLFEVEAGIGLSALRENTRAAAEDMVRECDGLPVAIAGLAQTLKEIKKFDPNDVDAEWNGAFYKLRNSSVLLERMNRKAFARLKYSYSMLKKEAQQCFLYCALYPPGHCIEKKELVEHWFWEGLLGSRERIKGQLIEDMIQAREILDEIKGAYLLETVSEGGNECIKIRNFIRHMAVHLTNTRTDHDQFLIKAGEKLTDCPLLVKNLSKVERASLMRSQFKALTGKPKFHKLSTLLLQHNPISHLDDDFFRNMPNLKVLNLSHTNISTLPKSASSYLTKLRALLLRGCCHLTSMPSLANSEELLVLDLSDTHITELPHGMKKLTKLIRLDLSRTNVGEFQAELVRELKNLEELYLMMITNDSAGSLWGSEKGASSMWGSEKAASIQELGALQHLAILQVNFLDAKSFNTYVSSKNHSLSKFKFSVGGSWDETKLAENSIVFIKSDFLVSKRPISLPEDTAELHVMSNKDLRWLPISRCLDSLKVIDISGCESLVYLLKGNMSYNLPNLEKISTAKIWATCSGLRWILVSLPLTKKRCPRPASQTSKRYALPAIHPRPTDLVSVDPLELKKYYDFEKKDNPREHIWYFPDLKMQIVTSHPEELLPRPRSSNQIKRSRSSDSIEKLAASTDDNKKLSEPITQPSAADNSTNSILQNVGNTVHGLLVTPNLLRVLLVHKFTATIWSRQGGSQNAAEAIPQVQDQEENAVEPSNGIPVHD</sequence>
<keyword evidence="3" id="KW-0677">Repeat</keyword>
<evidence type="ECO:0000256" key="4">
    <source>
        <dbReference type="ARBA" id="ARBA00022741"/>
    </source>
</evidence>
<evidence type="ECO:0000256" key="3">
    <source>
        <dbReference type="ARBA" id="ARBA00022737"/>
    </source>
</evidence>
<gene>
    <name evidence="10" type="primary">LOC103324653</name>
</gene>
<proteinExistence type="inferred from homology"/>
<dbReference type="InterPro" id="IPR042197">
    <property type="entry name" value="Apaf_helical"/>
</dbReference>
<dbReference type="Pfam" id="PF00931">
    <property type="entry name" value="NB-ARC"/>
    <property type="match status" value="1"/>
</dbReference>
<feature type="compositionally biased region" description="Polar residues" evidence="7">
    <location>
        <begin position="913"/>
        <end position="925"/>
    </location>
</feature>
<dbReference type="InterPro" id="IPR050905">
    <property type="entry name" value="Plant_NBS-LRR"/>
</dbReference>
<evidence type="ECO:0000256" key="6">
    <source>
        <dbReference type="ARBA" id="ARBA00022840"/>
    </source>
</evidence>
<dbReference type="PRINTS" id="PR00364">
    <property type="entry name" value="DISEASERSIST"/>
</dbReference>
<reference evidence="9" key="1">
    <citation type="journal article" date="2012" name="Nat. Commun.">
        <title>The genome of Prunus mume.</title>
        <authorList>
            <person name="Zhang Q."/>
            <person name="Chen W."/>
            <person name="Sun L."/>
            <person name="Zhao F."/>
            <person name="Huang B."/>
            <person name="Yang W."/>
            <person name="Tao Y."/>
            <person name="Wang J."/>
            <person name="Yuan Z."/>
            <person name="Fan G."/>
            <person name="Xing Z."/>
            <person name="Han C."/>
            <person name="Pan H."/>
            <person name="Zhong X."/>
            <person name="Shi W."/>
            <person name="Liang X."/>
            <person name="Du D."/>
            <person name="Sun F."/>
            <person name="Xu Z."/>
            <person name="Hao R."/>
            <person name="Lv T."/>
            <person name="Lv Y."/>
            <person name="Zheng Z."/>
            <person name="Sun M."/>
            <person name="Luo L."/>
            <person name="Cai M."/>
            <person name="Gao Y."/>
            <person name="Wang J."/>
            <person name="Yin Y."/>
            <person name="Xu X."/>
            <person name="Cheng T."/>
            <person name="Wang J."/>
        </authorList>
    </citation>
    <scope>NUCLEOTIDE SEQUENCE [LARGE SCALE GENOMIC DNA]</scope>
</reference>
<accession>A0ABM0NHQ8</accession>
<dbReference type="InterPro" id="IPR003591">
    <property type="entry name" value="Leu-rich_rpt_typical-subtyp"/>
</dbReference>
<feature type="region of interest" description="Disordered" evidence="7">
    <location>
        <begin position="961"/>
        <end position="992"/>
    </location>
</feature>
<dbReference type="GeneID" id="103324653"/>
<dbReference type="PANTHER" id="PTHR33463">
    <property type="entry name" value="NB-ARC DOMAIN-CONTAINING PROTEIN-RELATED"/>
    <property type="match status" value="1"/>
</dbReference>
<reference evidence="10" key="2">
    <citation type="submission" date="2025-08" db="UniProtKB">
        <authorList>
            <consortium name="RefSeq"/>
        </authorList>
    </citation>
    <scope>IDENTIFICATION</scope>
</reference>
<dbReference type="InterPro" id="IPR027417">
    <property type="entry name" value="P-loop_NTPase"/>
</dbReference>
<dbReference type="PANTHER" id="PTHR33463:SF209">
    <property type="entry name" value="DISEASE RESISTANCE PROTEIN RPS2-LIKE"/>
    <property type="match status" value="1"/>
</dbReference>
<dbReference type="Proteomes" id="UP000694861">
    <property type="component" value="Linkage group LG3"/>
</dbReference>
<dbReference type="RefSeq" id="XP_008224969.2">
    <property type="nucleotide sequence ID" value="XM_008226747.2"/>
</dbReference>
<keyword evidence="5" id="KW-0611">Plant defense</keyword>
<dbReference type="InterPro" id="IPR032675">
    <property type="entry name" value="LRR_dom_sf"/>
</dbReference>
<dbReference type="InterPro" id="IPR002182">
    <property type="entry name" value="NB-ARC"/>
</dbReference>
<keyword evidence="6" id="KW-0067">ATP-binding</keyword>
<dbReference type="SUPFAM" id="SSF52540">
    <property type="entry name" value="P-loop containing nucleoside triphosphate hydrolases"/>
    <property type="match status" value="1"/>
</dbReference>
<dbReference type="Pfam" id="PF13855">
    <property type="entry name" value="LRR_8"/>
    <property type="match status" value="1"/>
</dbReference>
<dbReference type="Gene3D" id="1.10.8.430">
    <property type="entry name" value="Helical domain of apoptotic protease-activating factors"/>
    <property type="match status" value="1"/>
</dbReference>
<organism evidence="9 10">
    <name type="scientific">Prunus mume</name>
    <name type="common">Japanese apricot</name>
    <name type="synonym">Armeniaca mume</name>
    <dbReference type="NCBI Taxonomy" id="102107"/>
    <lineage>
        <taxon>Eukaryota</taxon>
        <taxon>Viridiplantae</taxon>
        <taxon>Streptophyta</taxon>
        <taxon>Embryophyta</taxon>
        <taxon>Tracheophyta</taxon>
        <taxon>Spermatophyta</taxon>
        <taxon>Magnoliopsida</taxon>
        <taxon>eudicotyledons</taxon>
        <taxon>Gunneridae</taxon>
        <taxon>Pentapetalae</taxon>
        <taxon>rosids</taxon>
        <taxon>fabids</taxon>
        <taxon>Rosales</taxon>
        <taxon>Rosaceae</taxon>
        <taxon>Amygdaloideae</taxon>
        <taxon>Amygdaleae</taxon>
        <taxon>Prunus</taxon>
    </lineage>
</organism>
<name>A0ABM0NHQ8_PRUMU</name>
<keyword evidence="2" id="KW-0433">Leucine-rich repeat</keyword>
<feature type="region of interest" description="Disordered" evidence="7">
    <location>
        <begin position="877"/>
        <end position="925"/>
    </location>
</feature>
<comment type="similarity">
    <text evidence="1">Belongs to the disease resistance NB-LRR family.</text>
</comment>
<evidence type="ECO:0000256" key="2">
    <source>
        <dbReference type="ARBA" id="ARBA00022614"/>
    </source>
</evidence>
<keyword evidence="4" id="KW-0547">Nucleotide-binding</keyword>
<dbReference type="InterPro" id="IPR036388">
    <property type="entry name" value="WH-like_DNA-bd_sf"/>
</dbReference>
<evidence type="ECO:0000313" key="9">
    <source>
        <dbReference type="Proteomes" id="UP000694861"/>
    </source>
</evidence>
<dbReference type="Gene3D" id="3.80.10.10">
    <property type="entry name" value="Ribonuclease Inhibitor"/>
    <property type="match status" value="1"/>
</dbReference>
<evidence type="ECO:0000259" key="8">
    <source>
        <dbReference type="Pfam" id="PF00931"/>
    </source>
</evidence>
<protein>
    <submittedName>
        <fullName evidence="10">Probable disease resistance protein At4g27220</fullName>
    </submittedName>
</protein>
<dbReference type="SUPFAM" id="SSF52058">
    <property type="entry name" value="L domain-like"/>
    <property type="match status" value="1"/>
</dbReference>